<comment type="function">
    <text evidence="12">Catalyzes the oxidation of 3-carboxy-2-hydroxy-4-methylpentanoate (3-isopropylmalate) to 3-carboxy-4-methyl-2-oxopentanoate. The product decarboxylates to 4-methyl-2 oxopentanoate.</text>
</comment>
<dbReference type="SUPFAM" id="SSF53659">
    <property type="entry name" value="Isocitrate/Isopropylmalate dehydrogenase-like"/>
    <property type="match status" value="1"/>
</dbReference>
<comment type="subcellular location">
    <subcellularLocation>
        <location evidence="12">Cytoplasm</location>
    </subcellularLocation>
</comment>
<protein>
    <recommendedName>
        <fullName evidence="12">3-isopropylmalate dehydrogenase</fullName>
        <ecNumber evidence="12">1.1.1.85</ecNumber>
    </recommendedName>
    <alternativeName>
        <fullName evidence="12">3-IPM-DH</fullName>
    </alternativeName>
    <alternativeName>
        <fullName evidence="12">Beta-IPM dehydrogenase</fullName>
        <shortName evidence="12">IMDH</shortName>
    </alternativeName>
</protein>
<feature type="binding site" evidence="12">
    <location>
        <begin position="283"/>
        <end position="295"/>
    </location>
    <ligand>
        <name>NAD(+)</name>
        <dbReference type="ChEBI" id="CHEBI:57540"/>
    </ligand>
</feature>
<keyword evidence="14" id="KW-1185">Reference proteome</keyword>
<feature type="binding site" evidence="12">
    <location>
        <position position="99"/>
    </location>
    <ligand>
        <name>substrate</name>
    </ligand>
</feature>
<feature type="site" description="Important for catalysis" evidence="12">
    <location>
        <position position="190"/>
    </location>
</feature>
<dbReference type="OrthoDB" id="5289857at2"/>
<dbReference type="GO" id="GO:0051287">
    <property type="term" value="F:NAD binding"/>
    <property type="evidence" value="ECO:0007669"/>
    <property type="project" value="InterPro"/>
</dbReference>
<dbReference type="UniPathway" id="UPA00048">
    <property type="reaction ID" value="UER00072"/>
</dbReference>
<dbReference type="AlphaFoldDB" id="A0A1B9NFF7"/>
<evidence type="ECO:0000256" key="8">
    <source>
        <dbReference type="ARBA" id="ARBA00023002"/>
    </source>
</evidence>
<comment type="caution">
    <text evidence="13">The sequence shown here is derived from an EMBL/GenBank/DDBJ whole genome shotgun (WGS) entry which is preliminary data.</text>
</comment>
<dbReference type="GO" id="GO:0009098">
    <property type="term" value="P:L-leucine biosynthetic process"/>
    <property type="evidence" value="ECO:0007669"/>
    <property type="project" value="UniProtKB-UniRule"/>
</dbReference>
<comment type="similarity">
    <text evidence="12">Belongs to the isocitrate and isopropylmalate dehydrogenases family. LeuB type 2 subfamily.</text>
</comment>
<keyword evidence="3 12" id="KW-0432">Leucine biosynthesis</keyword>
<dbReference type="Proteomes" id="UP000093355">
    <property type="component" value="Unassembled WGS sequence"/>
</dbReference>
<accession>A0A1B9NFF7</accession>
<dbReference type="InterPro" id="IPR024084">
    <property type="entry name" value="IsoPropMal-DH-like_dom"/>
</dbReference>
<evidence type="ECO:0000256" key="2">
    <source>
        <dbReference type="ARBA" id="ARBA00001936"/>
    </source>
</evidence>
<evidence type="ECO:0000256" key="12">
    <source>
        <dbReference type="HAMAP-Rule" id="MF_01035"/>
    </source>
</evidence>
<evidence type="ECO:0000256" key="6">
    <source>
        <dbReference type="ARBA" id="ARBA00022723"/>
    </source>
</evidence>
<dbReference type="NCBIfam" id="NF002898">
    <property type="entry name" value="PRK03437.1"/>
    <property type="match status" value="1"/>
</dbReference>
<dbReference type="RefSeq" id="WP_067023972.1">
    <property type="nucleotide sequence ID" value="NZ_CP038256.1"/>
</dbReference>
<proteinExistence type="inferred from homology"/>
<feature type="binding site" evidence="12">
    <location>
        <position position="109"/>
    </location>
    <ligand>
        <name>substrate</name>
    </ligand>
</feature>
<feature type="binding site" evidence="12">
    <location>
        <position position="247"/>
    </location>
    <ligand>
        <name>Mg(2+)</name>
        <dbReference type="ChEBI" id="CHEBI:18420"/>
    </ligand>
</feature>
<dbReference type="PANTHER" id="PTHR43275">
    <property type="entry name" value="D-MALATE DEHYDROGENASE [DECARBOXYLATING]"/>
    <property type="match status" value="1"/>
</dbReference>
<feature type="binding site" evidence="12">
    <location>
        <position position="223"/>
    </location>
    <ligand>
        <name>Mg(2+)</name>
        <dbReference type="ChEBI" id="CHEBI:18420"/>
    </ligand>
</feature>
<dbReference type="Gene3D" id="3.40.718.10">
    <property type="entry name" value="Isopropylmalate Dehydrogenase"/>
    <property type="match status" value="1"/>
</dbReference>
<dbReference type="GO" id="GO:0000287">
    <property type="term" value="F:magnesium ion binding"/>
    <property type="evidence" value="ECO:0007669"/>
    <property type="project" value="InterPro"/>
</dbReference>
<keyword evidence="4 12" id="KW-0963">Cytoplasm</keyword>
<keyword evidence="9 12" id="KW-0520">NAD</keyword>
<evidence type="ECO:0000256" key="9">
    <source>
        <dbReference type="ARBA" id="ARBA00023027"/>
    </source>
</evidence>
<evidence type="ECO:0000313" key="13">
    <source>
        <dbReference type="EMBL" id="OCG75336.1"/>
    </source>
</evidence>
<feature type="binding site" evidence="12">
    <location>
        <position position="223"/>
    </location>
    <ligand>
        <name>substrate</name>
    </ligand>
</feature>
<keyword evidence="5 12" id="KW-0028">Amino-acid biosynthesis</keyword>
<dbReference type="STRING" id="904291.A7J15_02785"/>
<dbReference type="InterPro" id="IPR050501">
    <property type="entry name" value="ICDH/IPMDH"/>
</dbReference>
<evidence type="ECO:0000256" key="4">
    <source>
        <dbReference type="ARBA" id="ARBA00022490"/>
    </source>
</evidence>
<sequence>MARAIRLAVIPGDGIGPEVIAEAVKVLDSVTAGSDVAFEKTTFSLGADRYLATGDVLTDDDLAAIAAHDAILLGAVGGVPNDPRLKDANIERGLLLRLRFALDHYVNLRPSKLYPTVPGPLTAPGEVDFVVVREGTEGAYVGNGGVLRPGTPHEIANELGVNTAFGVERVVRYAFELAERRSKRLTLVHKTNVLVNAGKLWNRIVTEVGAEHSDVVVDYMHIDAATIHMVTSPDRFDVIVTDNLFGDILTDLAGAITGGIGLAASGNINPDGAFPSMFEPVHGSAPDIAGTGTADPTAAIGSIALMLDHLGLRAEAERVTRAIEQDIADRGDASRSTAQIGDAIAALARA</sequence>
<dbReference type="PANTHER" id="PTHR43275:SF1">
    <property type="entry name" value="D-MALATE DEHYDROGENASE [DECARBOXYLATING]"/>
    <property type="match status" value="1"/>
</dbReference>
<evidence type="ECO:0000313" key="14">
    <source>
        <dbReference type="Proteomes" id="UP000093355"/>
    </source>
</evidence>
<name>A0A1B9NFF7_9MICO</name>
<reference evidence="13 14" key="1">
    <citation type="submission" date="2016-05" db="EMBL/GenBank/DDBJ databases">
        <authorList>
            <person name="Lavstsen T."/>
            <person name="Jespersen J.S."/>
        </authorList>
    </citation>
    <scope>NUCLEOTIDE SEQUENCE [LARGE SCALE GENOMIC DNA]</scope>
    <source>
        <strain evidence="13 14">YLB-01</strain>
    </source>
</reference>
<dbReference type="EC" id="1.1.1.85" evidence="12"/>
<dbReference type="GO" id="GO:0003862">
    <property type="term" value="F:3-isopropylmalate dehydrogenase activity"/>
    <property type="evidence" value="ECO:0007669"/>
    <property type="project" value="UniProtKB-UniRule"/>
</dbReference>
<feature type="binding site" evidence="12">
    <location>
        <position position="133"/>
    </location>
    <ligand>
        <name>substrate</name>
    </ligand>
</feature>
<evidence type="ECO:0000256" key="11">
    <source>
        <dbReference type="ARBA" id="ARBA00023304"/>
    </source>
</evidence>
<evidence type="ECO:0000256" key="7">
    <source>
        <dbReference type="ARBA" id="ARBA00022842"/>
    </source>
</evidence>
<keyword evidence="6 12" id="KW-0479">Metal-binding</keyword>
<organism evidence="13 14">
    <name type="scientific">Microbacterium sediminis</name>
    <dbReference type="NCBI Taxonomy" id="904291"/>
    <lineage>
        <taxon>Bacteria</taxon>
        <taxon>Bacillati</taxon>
        <taxon>Actinomycetota</taxon>
        <taxon>Actinomycetes</taxon>
        <taxon>Micrococcales</taxon>
        <taxon>Microbacteriaceae</taxon>
        <taxon>Microbacterium</taxon>
    </lineage>
</organism>
<gene>
    <name evidence="12" type="primary">leuB</name>
    <name evidence="13" type="ORF">A7J15_02785</name>
</gene>
<evidence type="ECO:0000256" key="1">
    <source>
        <dbReference type="ARBA" id="ARBA00000624"/>
    </source>
</evidence>
<evidence type="ECO:0000256" key="10">
    <source>
        <dbReference type="ARBA" id="ARBA00023211"/>
    </source>
</evidence>
<keyword evidence="11 12" id="KW-0100">Branched-chain amino acid biosynthesis</keyword>
<comment type="cofactor">
    <cofactor evidence="12">
        <name>Mg(2+)</name>
        <dbReference type="ChEBI" id="CHEBI:18420"/>
    </cofactor>
    <cofactor evidence="12">
        <name>Mn(2+)</name>
        <dbReference type="ChEBI" id="CHEBI:29035"/>
    </cofactor>
    <text evidence="12">Binds 1 Mg(2+) or Mn(2+) ion per subunit.</text>
</comment>
<keyword evidence="10 12" id="KW-0464">Manganese</keyword>
<comment type="cofactor">
    <cofactor evidence="2">
        <name>Mn(2+)</name>
        <dbReference type="ChEBI" id="CHEBI:29035"/>
    </cofactor>
</comment>
<dbReference type="PROSITE" id="PS00470">
    <property type="entry name" value="IDH_IMDH"/>
    <property type="match status" value="1"/>
</dbReference>
<keyword evidence="8 12" id="KW-0560">Oxidoreductase</keyword>
<evidence type="ECO:0000256" key="3">
    <source>
        <dbReference type="ARBA" id="ARBA00022430"/>
    </source>
</evidence>
<dbReference type="EMBL" id="LXMD01000013">
    <property type="protein sequence ID" value="OCG75336.1"/>
    <property type="molecule type" value="Genomic_DNA"/>
</dbReference>
<dbReference type="SMART" id="SM01329">
    <property type="entry name" value="Iso_dh"/>
    <property type="match status" value="1"/>
</dbReference>
<dbReference type="InterPro" id="IPR019818">
    <property type="entry name" value="IsoCit/isopropylmalate_DH_CS"/>
</dbReference>
<comment type="catalytic activity">
    <reaction evidence="1 12">
        <text>(2R,3S)-3-isopropylmalate + NAD(+) = 4-methyl-2-oxopentanoate + CO2 + NADH</text>
        <dbReference type="Rhea" id="RHEA:32271"/>
        <dbReference type="ChEBI" id="CHEBI:16526"/>
        <dbReference type="ChEBI" id="CHEBI:17865"/>
        <dbReference type="ChEBI" id="CHEBI:35121"/>
        <dbReference type="ChEBI" id="CHEBI:57540"/>
        <dbReference type="ChEBI" id="CHEBI:57945"/>
        <dbReference type="EC" id="1.1.1.85"/>
    </reaction>
</comment>
<dbReference type="GO" id="GO:0005737">
    <property type="term" value="C:cytoplasm"/>
    <property type="evidence" value="ECO:0007669"/>
    <property type="project" value="UniProtKB-SubCell"/>
</dbReference>
<dbReference type="InterPro" id="IPR023698">
    <property type="entry name" value="LeuB_actb"/>
</dbReference>
<comment type="pathway">
    <text evidence="12">Amino-acid biosynthesis; L-leucine biosynthesis; L-leucine from 3-methyl-2-oxobutanoate: step 3/4.</text>
</comment>
<dbReference type="Pfam" id="PF00180">
    <property type="entry name" value="Iso_dh"/>
    <property type="match status" value="1"/>
</dbReference>
<feature type="binding site" evidence="12">
    <location>
        <position position="251"/>
    </location>
    <ligand>
        <name>Mg(2+)</name>
        <dbReference type="ChEBI" id="CHEBI:18420"/>
    </ligand>
</feature>
<feature type="site" description="Important for catalysis" evidence="12">
    <location>
        <position position="140"/>
    </location>
</feature>
<comment type="subunit">
    <text evidence="12">Homodimer.</text>
</comment>
<dbReference type="HAMAP" id="MF_01035">
    <property type="entry name" value="LeuB_type2"/>
    <property type="match status" value="1"/>
</dbReference>
<evidence type="ECO:0000256" key="5">
    <source>
        <dbReference type="ARBA" id="ARBA00022605"/>
    </source>
</evidence>
<keyword evidence="7 12" id="KW-0460">Magnesium</keyword>